<gene>
    <name evidence="1" type="ORF">SDC9_210745</name>
</gene>
<protein>
    <submittedName>
        <fullName evidence="1">Uncharacterized protein</fullName>
    </submittedName>
</protein>
<evidence type="ECO:0000313" key="1">
    <source>
        <dbReference type="EMBL" id="MPN62991.1"/>
    </source>
</evidence>
<proteinExistence type="predicted"/>
<dbReference type="EMBL" id="VSSQ01141764">
    <property type="protein sequence ID" value="MPN62991.1"/>
    <property type="molecule type" value="Genomic_DNA"/>
</dbReference>
<dbReference type="AlphaFoldDB" id="A0A645JHA1"/>
<comment type="caution">
    <text evidence="1">The sequence shown here is derived from an EMBL/GenBank/DDBJ whole genome shotgun (WGS) entry which is preliminary data.</text>
</comment>
<sequence>MLHRTTRFVAMVTIAKAAILYESFDVGKGFLETGFCVPQTQFSHTGSIDKEGTVLHENELPMCCRMTTFIVVFTNFANLHDLFTS</sequence>
<accession>A0A645JHA1</accession>
<name>A0A645JHA1_9ZZZZ</name>
<reference evidence="1" key="1">
    <citation type="submission" date="2019-08" db="EMBL/GenBank/DDBJ databases">
        <authorList>
            <person name="Kucharzyk K."/>
            <person name="Murdoch R.W."/>
            <person name="Higgins S."/>
            <person name="Loffler F."/>
        </authorList>
    </citation>
    <scope>NUCLEOTIDE SEQUENCE</scope>
</reference>
<organism evidence="1">
    <name type="scientific">bioreactor metagenome</name>
    <dbReference type="NCBI Taxonomy" id="1076179"/>
    <lineage>
        <taxon>unclassified sequences</taxon>
        <taxon>metagenomes</taxon>
        <taxon>ecological metagenomes</taxon>
    </lineage>
</organism>